<dbReference type="RefSeq" id="WP_207755023.1">
    <property type="nucleotide sequence ID" value="NZ_JAFBEE010000001.1"/>
</dbReference>
<feature type="transmembrane region" description="Helical" evidence="8">
    <location>
        <begin position="102"/>
        <end position="129"/>
    </location>
</feature>
<keyword evidence="4 8" id="KW-0812">Transmembrane</keyword>
<feature type="transmembrane region" description="Helical" evidence="8">
    <location>
        <begin position="33"/>
        <end position="51"/>
    </location>
</feature>
<proteinExistence type="inferred from homology"/>
<evidence type="ECO:0000256" key="3">
    <source>
        <dbReference type="ARBA" id="ARBA00022475"/>
    </source>
</evidence>
<protein>
    <submittedName>
        <fullName evidence="9">Rod shape-determining protein MreD</fullName>
    </submittedName>
</protein>
<feature type="transmembrane region" description="Helical" evidence="8">
    <location>
        <begin position="71"/>
        <end position="90"/>
    </location>
</feature>
<evidence type="ECO:0000256" key="4">
    <source>
        <dbReference type="ARBA" id="ARBA00022692"/>
    </source>
</evidence>
<evidence type="ECO:0000313" key="9">
    <source>
        <dbReference type="EMBL" id="MBM7613580.1"/>
    </source>
</evidence>
<dbReference type="InterPro" id="IPR017225">
    <property type="entry name" value="Cell_shape_determin_MreD_prd"/>
</dbReference>
<evidence type="ECO:0000313" key="10">
    <source>
        <dbReference type="Proteomes" id="UP001314796"/>
    </source>
</evidence>
<evidence type="ECO:0000256" key="7">
    <source>
        <dbReference type="ARBA" id="ARBA00023136"/>
    </source>
</evidence>
<dbReference type="InterPro" id="IPR007227">
    <property type="entry name" value="Cell_shape_determining_MreD"/>
</dbReference>
<keyword evidence="3" id="KW-1003">Cell membrane</keyword>
<evidence type="ECO:0000256" key="2">
    <source>
        <dbReference type="ARBA" id="ARBA00007776"/>
    </source>
</evidence>
<evidence type="ECO:0000256" key="5">
    <source>
        <dbReference type="ARBA" id="ARBA00022960"/>
    </source>
</evidence>
<dbReference type="NCBIfam" id="TIGR03426">
    <property type="entry name" value="shape_MreD"/>
    <property type="match status" value="1"/>
</dbReference>
<reference evidence="9 10" key="1">
    <citation type="submission" date="2021-01" db="EMBL/GenBank/DDBJ databases">
        <title>Genomic Encyclopedia of Type Strains, Phase IV (KMG-IV): sequencing the most valuable type-strain genomes for metagenomic binning, comparative biology and taxonomic classification.</title>
        <authorList>
            <person name="Goeker M."/>
        </authorList>
    </citation>
    <scope>NUCLEOTIDE SEQUENCE [LARGE SCALE GENOMIC DNA]</scope>
    <source>
        <strain evidence="9 10">DSM 25890</strain>
    </source>
</reference>
<evidence type="ECO:0000256" key="1">
    <source>
        <dbReference type="ARBA" id="ARBA00004651"/>
    </source>
</evidence>
<dbReference type="EMBL" id="JAFBEE010000001">
    <property type="protein sequence ID" value="MBM7613580.1"/>
    <property type="molecule type" value="Genomic_DNA"/>
</dbReference>
<comment type="caution">
    <text evidence="9">The sequence shown here is derived from an EMBL/GenBank/DDBJ whole genome shotgun (WGS) entry which is preliminary data.</text>
</comment>
<name>A0ABS2NKV8_9FIRM</name>
<feature type="transmembrane region" description="Helical" evidence="8">
    <location>
        <begin position="141"/>
        <end position="159"/>
    </location>
</feature>
<sequence>MNKGEKKIQGFIIGLVIIVNLILQSTLLQYFKIYNVLPNTALILVISFSMYSGKNQGAIIGLSVGMLQDIIFGRIVGLNAFVYMLIGYFVGLINRKVFKDNLLIPVALTAVGTVLYETVNMLFLCFLKYRIELFNVFKKMLVVEVLYNSIFSILIYIYVSKLFQTKKKKRH</sequence>
<dbReference type="Proteomes" id="UP001314796">
    <property type="component" value="Unassembled WGS sequence"/>
</dbReference>
<keyword evidence="7 8" id="KW-0472">Membrane</keyword>
<accession>A0ABS2NKV8</accession>
<evidence type="ECO:0000256" key="6">
    <source>
        <dbReference type="ARBA" id="ARBA00022989"/>
    </source>
</evidence>
<comment type="similarity">
    <text evidence="2">Belongs to the MreD family.</text>
</comment>
<keyword evidence="10" id="KW-1185">Reference proteome</keyword>
<dbReference type="Pfam" id="PF04093">
    <property type="entry name" value="MreD"/>
    <property type="match status" value="1"/>
</dbReference>
<comment type="subcellular location">
    <subcellularLocation>
        <location evidence="1">Cell membrane</location>
        <topology evidence="1">Multi-pass membrane protein</topology>
    </subcellularLocation>
</comment>
<keyword evidence="5" id="KW-0133">Cell shape</keyword>
<gene>
    <name evidence="9" type="ORF">JOC73_000088</name>
</gene>
<organism evidence="9 10">
    <name type="scientific">Alkaliphilus hydrothermalis</name>
    <dbReference type="NCBI Taxonomy" id="1482730"/>
    <lineage>
        <taxon>Bacteria</taxon>
        <taxon>Bacillati</taxon>
        <taxon>Bacillota</taxon>
        <taxon>Clostridia</taxon>
        <taxon>Peptostreptococcales</taxon>
        <taxon>Natronincolaceae</taxon>
        <taxon>Alkaliphilus</taxon>
    </lineage>
</organism>
<evidence type="ECO:0000256" key="8">
    <source>
        <dbReference type="SAM" id="Phobius"/>
    </source>
</evidence>
<feature type="transmembrane region" description="Helical" evidence="8">
    <location>
        <begin position="7"/>
        <end position="27"/>
    </location>
</feature>
<dbReference type="PIRSF" id="PIRSF037497">
    <property type="entry name" value="MreD_Clostridium/Treponema_prd"/>
    <property type="match status" value="1"/>
</dbReference>
<keyword evidence="6 8" id="KW-1133">Transmembrane helix</keyword>